<evidence type="ECO:0000313" key="2">
    <source>
        <dbReference type="Proteomes" id="UP000235023"/>
    </source>
</evidence>
<dbReference type="EMBL" id="KZ559700">
    <property type="protein sequence ID" value="PLN74598.1"/>
    <property type="molecule type" value="Genomic_DNA"/>
</dbReference>
<dbReference type="InterPro" id="IPR011009">
    <property type="entry name" value="Kinase-like_dom_sf"/>
</dbReference>
<organism evidence="1 2">
    <name type="scientific">Aspergillus taichungensis</name>
    <dbReference type="NCBI Taxonomy" id="482145"/>
    <lineage>
        <taxon>Eukaryota</taxon>
        <taxon>Fungi</taxon>
        <taxon>Dikarya</taxon>
        <taxon>Ascomycota</taxon>
        <taxon>Pezizomycotina</taxon>
        <taxon>Eurotiomycetes</taxon>
        <taxon>Eurotiomycetidae</taxon>
        <taxon>Eurotiales</taxon>
        <taxon>Aspergillaceae</taxon>
        <taxon>Aspergillus</taxon>
        <taxon>Aspergillus subgen. Circumdati</taxon>
    </lineage>
</organism>
<dbReference type="PANTHER" id="PTHR21310:SF37">
    <property type="entry name" value="AMINOGLYCOSIDE PHOSPHOTRANSFERASE DOMAIN-CONTAINING PROTEIN"/>
    <property type="match status" value="1"/>
</dbReference>
<dbReference type="SUPFAM" id="SSF56112">
    <property type="entry name" value="Protein kinase-like (PK-like)"/>
    <property type="match status" value="1"/>
</dbReference>
<keyword evidence="2" id="KW-1185">Reference proteome</keyword>
<dbReference type="OrthoDB" id="5412996at2759"/>
<proteinExistence type="predicted"/>
<dbReference type="Proteomes" id="UP000235023">
    <property type="component" value="Unassembled WGS sequence"/>
</dbReference>
<protein>
    <submittedName>
        <fullName evidence="1">Uncharacterized protein</fullName>
    </submittedName>
</protein>
<gene>
    <name evidence="1" type="ORF">BDW42DRAFT_181940</name>
</gene>
<dbReference type="PANTHER" id="PTHR21310">
    <property type="entry name" value="AMINOGLYCOSIDE PHOSPHOTRANSFERASE-RELATED-RELATED"/>
    <property type="match status" value="1"/>
</dbReference>
<name>A0A2J5HCW3_9EURO</name>
<reference evidence="2" key="1">
    <citation type="submission" date="2017-12" db="EMBL/GenBank/DDBJ databases">
        <authorList>
            <consortium name="DOE Joint Genome Institute"/>
            <person name="Mondo S.J."/>
            <person name="Kjaerbolling I."/>
            <person name="Vesth T.C."/>
            <person name="Frisvad J.C."/>
            <person name="Nybo J.L."/>
            <person name="Theobald S."/>
            <person name="Kuo A."/>
            <person name="Bowyer P."/>
            <person name="Matsuda Y."/>
            <person name="Lyhne E.K."/>
            <person name="Kogle M.E."/>
            <person name="Clum A."/>
            <person name="Lipzen A."/>
            <person name="Salamov A."/>
            <person name="Ngan C.Y."/>
            <person name="Daum C."/>
            <person name="Chiniquy J."/>
            <person name="Barry K."/>
            <person name="LaButti K."/>
            <person name="Haridas S."/>
            <person name="Simmons B.A."/>
            <person name="Magnuson J.K."/>
            <person name="Mortensen U.H."/>
            <person name="Larsen T.O."/>
            <person name="Grigoriev I.V."/>
            <person name="Baker S.E."/>
            <person name="Andersen M.R."/>
            <person name="Nordberg H.P."/>
            <person name="Cantor M.N."/>
            <person name="Hua S.X."/>
        </authorList>
    </citation>
    <scope>NUCLEOTIDE SEQUENCE [LARGE SCALE GENOMIC DNA]</scope>
    <source>
        <strain evidence="2">IBT 19404</strain>
    </source>
</reference>
<accession>A0A2J5HCW3</accession>
<sequence>MEPQMCYDDVAWEQSDDVSDNWVLQFLDVNVKRPIAEFILEHDSGDDPEFAILKKGFYNITLQMRYTDSATNIRFSQPGATLFPEEKMRNEVAVMRYLADWTSVPLPFVVHSGPREKSPLKLSPFIMMSHVEHTTTMYDALNTPGCPYEERGVLNPDIDEDRLELLYTQLAEILLQLYKTELPRIGSLSQVDDFSWEVNRRPLSMNMNELVRLGTLPRSRLPSPDATFKTASSYIEALAQLNIQHLFHQRNDAVQSADDCRRKYVARQLFHKLARNKRLLQPLHENGPFKLWCDDLRPANALLNEDMHLAGVVDWEFTYAAPVDFSHAPPWWLLIEKPKYWSGGLEDWTRVFDRRLKTFLAAMRSCEGAVDKNRLSDHMQRSWESGDFWVVYAVLNSFAFDAIYWQKIDQRFFGPTKTDDSGEAWKERLAQLDEAQRDEMERLVTRKLEEMEHRVLAWEPDEYTEEFRQKLKRTREEKEMEVKMASLEVDGRL</sequence>
<evidence type="ECO:0000313" key="1">
    <source>
        <dbReference type="EMBL" id="PLN74598.1"/>
    </source>
</evidence>
<dbReference type="InterPro" id="IPR051678">
    <property type="entry name" value="AGP_Transferase"/>
</dbReference>
<dbReference type="AlphaFoldDB" id="A0A2J5HCW3"/>